<gene>
    <name evidence="2" type="ORF">L2764_13815</name>
</gene>
<keyword evidence="3" id="KW-1185">Reference proteome</keyword>
<name>A0ABT0LEE5_9GAMM</name>
<organism evidence="2 3">
    <name type="scientific">Shewanella surugensis</name>
    <dbReference type="NCBI Taxonomy" id="212020"/>
    <lineage>
        <taxon>Bacteria</taxon>
        <taxon>Pseudomonadati</taxon>
        <taxon>Pseudomonadota</taxon>
        <taxon>Gammaproteobacteria</taxon>
        <taxon>Alteromonadales</taxon>
        <taxon>Shewanellaceae</taxon>
        <taxon>Shewanella</taxon>
    </lineage>
</organism>
<comment type="caution">
    <text evidence="2">The sequence shown here is derived from an EMBL/GenBank/DDBJ whole genome shotgun (WGS) entry which is preliminary data.</text>
</comment>
<evidence type="ECO:0000313" key="3">
    <source>
        <dbReference type="Proteomes" id="UP001203423"/>
    </source>
</evidence>
<reference evidence="2 3" key="1">
    <citation type="submission" date="2022-01" db="EMBL/GenBank/DDBJ databases">
        <title>Whole genome-based taxonomy of the Shewanellaceae.</title>
        <authorList>
            <person name="Martin-Rodriguez A.J."/>
        </authorList>
    </citation>
    <scope>NUCLEOTIDE SEQUENCE [LARGE SCALE GENOMIC DNA]</scope>
    <source>
        <strain evidence="2 3">DSM 17177</strain>
    </source>
</reference>
<evidence type="ECO:0000313" key="2">
    <source>
        <dbReference type="EMBL" id="MCL1125526.1"/>
    </source>
</evidence>
<feature type="region of interest" description="Disordered" evidence="1">
    <location>
        <begin position="109"/>
        <end position="148"/>
    </location>
</feature>
<sequence>MLILLLSDTQGRELIASLPARMLAALPPDKVVEMSAYHATQLGMDTAVVSGGTALGTLAGGVGGPMACASLLLAANGRRAGKVLEETVEVLGEMKDALKVVRNKHDKPQLYKKDHSIPNDQPDLNTRTFVTPLREKNSNKKQDDEDDKTYKCDWKDCKGKHKKKIKYPDNGKLKHSSNYAKKWVGAGLEPWVLYGAGIDSKATREDYLSGTKKLDDVNKAVSLKHPEYPTQKHHLISVKLFKGYPSLANNAKLSNYDVNHPKNGVCLPAFRFDIAQHGLQCHRGNHTRAGAYFVG</sequence>
<evidence type="ECO:0000256" key="1">
    <source>
        <dbReference type="SAM" id="MobiDB-lite"/>
    </source>
</evidence>
<dbReference type="Pfam" id="PF14412">
    <property type="entry name" value="AHH"/>
    <property type="match status" value="1"/>
</dbReference>
<protein>
    <submittedName>
        <fullName evidence="2">AHH domain-containing protein</fullName>
    </submittedName>
</protein>
<dbReference type="Proteomes" id="UP001203423">
    <property type="component" value="Unassembled WGS sequence"/>
</dbReference>
<dbReference type="InterPro" id="IPR032871">
    <property type="entry name" value="AHH_dom_containing"/>
</dbReference>
<accession>A0ABT0LEE5</accession>
<feature type="compositionally biased region" description="Polar residues" evidence="1">
    <location>
        <begin position="118"/>
        <end position="129"/>
    </location>
</feature>
<dbReference type="EMBL" id="JAKIKS010000051">
    <property type="protein sequence ID" value="MCL1125526.1"/>
    <property type="molecule type" value="Genomic_DNA"/>
</dbReference>
<proteinExistence type="predicted"/>
<feature type="compositionally biased region" description="Basic and acidic residues" evidence="1">
    <location>
        <begin position="133"/>
        <end position="148"/>
    </location>
</feature>
<dbReference type="RefSeq" id="WP_248940838.1">
    <property type="nucleotide sequence ID" value="NZ_JAKIKS010000051.1"/>
</dbReference>